<proteinExistence type="predicted"/>
<accession>A0ACC2TQU7</accession>
<evidence type="ECO:0000313" key="2">
    <source>
        <dbReference type="Proteomes" id="UP001165960"/>
    </source>
</evidence>
<gene>
    <name evidence="1" type="ORF">DSO57_1019845</name>
</gene>
<dbReference type="Proteomes" id="UP001165960">
    <property type="component" value="Unassembled WGS sequence"/>
</dbReference>
<sequence length="214" mass="23465">MFGPIHMPIHYQSSKYPKTSCPCGTEDLKPEKEHYLPGQSIHLMHFKTQGLPTNTCIHGTEETVANKTQGYRQDTTQQDFIVMVIGAVCKDKLLGAIKLKSKIKKLQQFPLIGETAAKQQAKESKIKKWDVEKNGLYTLAADHAAGHPQAARRAWWLACTRLPPASGGVHPPMAGLSIPTKWGNSPIGNPQKAISPNPKGGGTAAQIWMHESIQ</sequence>
<dbReference type="EMBL" id="QTSX02002220">
    <property type="protein sequence ID" value="KAJ9077109.1"/>
    <property type="molecule type" value="Genomic_DNA"/>
</dbReference>
<evidence type="ECO:0000313" key="1">
    <source>
        <dbReference type="EMBL" id="KAJ9077109.1"/>
    </source>
</evidence>
<protein>
    <submittedName>
        <fullName evidence="1">Uncharacterized protein</fullName>
    </submittedName>
</protein>
<name>A0ACC2TQU7_9FUNG</name>
<comment type="caution">
    <text evidence="1">The sequence shown here is derived from an EMBL/GenBank/DDBJ whole genome shotgun (WGS) entry which is preliminary data.</text>
</comment>
<keyword evidence="2" id="KW-1185">Reference proteome</keyword>
<organism evidence="1 2">
    <name type="scientific">Entomophthora muscae</name>
    <dbReference type="NCBI Taxonomy" id="34485"/>
    <lineage>
        <taxon>Eukaryota</taxon>
        <taxon>Fungi</taxon>
        <taxon>Fungi incertae sedis</taxon>
        <taxon>Zoopagomycota</taxon>
        <taxon>Entomophthoromycotina</taxon>
        <taxon>Entomophthoromycetes</taxon>
        <taxon>Entomophthorales</taxon>
        <taxon>Entomophthoraceae</taxon>
        <taxon>Entomophthora</taxon>
    </lineage>
</organism>
<reference evidence="1" key="1">
    <citation type="submission" date="2022-04" db="EMBL/GenBank/DDBJ databases">
        <title>Genome of the entomopathogenic fungus Entomophthora muscae.</title>
        <authorList>
            <person name="Elya C."/>
            <person name="Lovett B.R."/>
            <person name="Lee E."/>
            <person name="Macias A.M."/>
            <person name="Hajek A.E."/>
            <person name="De Bivort B.L."/>
            <person name="Kasson M.T."/>
            <person name="De Fine Licht H.H."/>
            <person name="Stajich J.E."/>
        </authorList>
    </citation>
    <scope>NUCLEOTIDE SEQUENCE</scope>
    <source>
        <strain evidence="1">Berkeley</strain>
    </source>
</reference>